<dbReference type="EMBL" id="MU004232">
    <property type="protein sequence ID" value="KAF2671556.1"/>
    <property type="molecule type" value="Genomic_DNA"/>
</dbReference>
<evidence type="ECO:0000313" key="4">
    <source>
        <dbReference type="EMBL" id="KAF2671556.1"/>
    </source>
</evidence>
<name>A0A6A6UIN0_9PEZI</name>
<feature type="repeat" description="ANK" evidence="3">
    <location>
        <begin position="7"/>
        <end position="39"/>
    </location>
</feature>
<feature type="non-terminal residue" evidence="4">
    <location>
        <position position="165"/>
    </location>
</feature>
<evidence type="ECO:0000256" key="2">
    <source>
        <dbReference type="ARBA" id="ARBA00023043"/>
    </source>
</evidence>
<dbReference type="PRINTS" id="PR01415">
    <property type="entry name" value="ANKYRIN"/>
</dbReference>
<dbReference type="InterPro" id="IPR036770">
    <property type="entry name" value="Ankyrin_rpt-contain_sf"/>
</dbReference>
<gene>
    <name evidence="4" type="ORF">BT63DRAFT_362225</name>
</gene>
<dbReference type="AlphaFoldDB" id="A0A6A6UIN0"/>
<dbReference type="OrthoDB" id="341259at2759"/>
<dbReference type="SUPFAM" id="SSF48403">
    <property type="entry name" value="Ankyrin repeat"/>
    <property type="match status" value="1"/>
</dbReference>
<evidence type="ECO:0000256" key="3">
    <source>
        <dbReference type="PROSITE-ProRule" id="PRU00023"/>
    </source>
</evidence>
<keyword evidence="5" id="KW-1185">Reference proteome</keyword>
<organism evidence="4 5">
    <name type="scientific">Microthyrium microscopicum</name>
    <dbReference type="NCBI Taxonomy" id="703497"/>
    <lineage>
        <taxon>Eukaryota</taxon>
        <taxon>Fungi</taxon>
        <taxon>Dikarya</taxon>
        <taxon>Ascomycota</taxon>
        <taxon>Pezizomycotina</taxon>
        <taxon>Dothideomycetes</taxon>
        <taxon>Dothideomycetes incertae sedis</taxon>
        <taxon>Microthyriales</taxon>
        <taxon>Microthyriaceae</taxon>
        <taxon>Microthyrium</taxon>
    </lineage>
</organism>
<feature type="non-terminal residue" evidence="4">
    <location>
        <position position="1"/>
    </location>
</feature>
<dbReference type="Gene3D" id="1.25.40.20">
    <property type="entry name" value="Ankyrin repeat-containing domain"/>
    <property type="match status" value="2"/>
</dbReference>
<dbReference type="Pfam" id="PF12796">
    <property type="entry name" value="Ank_2"/>
    <property type="match status" value="2"/>
</dbReference>
<dbReference type="Proteomes" id="UP000799302">
    <property type="component" value="Unassembled WGS sequence"/>
</dbReference>
<dbReference type="InterPro" id="IPR002110">
    <property type="entry name" value="Ankyrin_rpt"/>
</dbReference>
<accession>A0A6A6UIN0</accession>
<reference evidence="4" key="1">
    <citation type="journal article" date="2020" name="Stud. Mycol.">
        <title>101 Dothideomycetes genomes: a test case for predicting lifestyles and emergence of pathogens.</title>
        <authorList>
            <person name="Haridas S."/>
            <person name="Albert R."/>
            <person name="Binder M."/>
            <person name="Bloem J."/>
            <person name="Labutti K."/>
            <person name="Salamov A."/>
            <person name="Andreopoulos B."/>
            <person name="Baker S."/>
            <person name="Barry K."/>
            <person name="Bills G."/>
            <person name="Bluhm B."/>
            <person name="Cannon C."/>
            <person name="Castanera R."/>
            <person name="Culley D."/>
            <person name="Daum C."/>
            <person name="Ezra D."/>
            <person name="Gonzalez J."/>
            <person name="Henrissat B."/>
            <person name="Kuo A."/>
            <person name="Liang C."/>
            <person name="Lipzen A."/>
            <person name="Lutzoni F."/>
            <person name="Magnuson J."/>
            <person name="Mondo S."/>
            <person name="Nolan M."/>
            <person name="Ohm R."/>
            <person name="Pangilinan J."/>
            <person name="Park H.-J."/>
            <person name="Ramirez L."/>
            <person name="Alfaro M."/>
            <person name="Sun H."/>
            <person name="Tritt A."/>
            <person name="Yoshinaga Y."/>
            <person name="Zwiers L.-H."/>
            <person name="Turgeon B."/>
            <person name="Goodwin S."/>
            <person name="Spatafora J."/>
            <person name="Crous P."/>
            <person name="Grigoriev I."/>
        </authorList>
    </citation>
    <scope>NUCLEOTIDE SEQUENCE</scope>
    <source>
        <strain evidence="4">CBS 115976</strain>
    </source>
</reference>
<dbReference type="PROSITE" id="PS50088">
    <property type="entry name" value="ANK_REPEAT"/>
    <property type="match status" value="2"/>
</dbReference>
<feature type="repeat" description="ANK" evidence="3">
    <location>
        <begin position="143"/>
        <end position="165"/>
    </location>
</feature>
<dbReference type="PROSITE" id="PS50297">
    <property type="entry name" value="ANK_REP_REGION"/>
    <property type="match status" value="2"/>
</dbReference>
<evidence type="ECO:0000256" key="1">
    <source>
        <dbReference type="ARBA" id="ARBA00022737"/>
    </source>
</evidence>
<evidence type="ECO:0000313" key="5">
    <source>
        <dbReference type="Proteomes" id="UP000799302"/>
    </source>
</evidence>
<dbReference type="PANTHER" id="PTHR24198:SF165">
    <property type="entry name" value="ANKYRIN REPEAT-CONTAINING PROTEIN-RELATED"/>
    <property type="match status" value="1"/>
</dbReference>
<keyword evidence="1" id="KW-0677">Repeat</keyword>
<dbReference type="SMART" id="SM00248">
    <property type="entry name" value="ANK"/>
    <property type="match status" value="4"/>
</dbReference>
<protein>
    <submittedName>
        <fullName evidence="4">Ankyrin</fullName>
    </submittedName>
</protein>
<keyword evidence="2 3" id="KW-0040">ANK repeat</keyword>
<sequence>VQSKDEIGLYPLHHAASDNRVDNLNLLLDKKADIEAVDKKWKRTALIRAIECGHLDIVRALLKRKASLAAKTTTEFTAMTLAATLVKNAGIVNLLIRHGASVNVQDINLATPIHRAAFGGDVQVLAALLSKADKSIVNMKTDIGLTALHFATQQKHLEAAKLLLK</sequence>
<dbReference type="PANTHER" id="PTHR24198">
    <property type="entry name" value="ANKYRIN REPEAT AND PROTEIN KINASE DOMAIN-CONTAINING PROTEIN"/>
    <property type="match status" value="1"/>
</dbReference>
<proteinExistence type="predicted"/>